<feature type="compositionally biased region" description="Polar residues" evidence="6">
    <location>
        <begin position="396"/>
        <end position="409"/>
    </location>
</feature>
<keyword evidence="5 7" id="KW-0472">Membrane</keyword>
<comment type="subcellular location">
    <subcellularLocation>
        <location evidence="1">Cell membrane</location>
        <topology evidence="1">Single-pass membrane protein</topology>
    </subcellularLocation>
</comment>
<feature type="domain" description="Anti-sigma factor RsgI-like middle" evidence="9">
    <location>
        <begin position="93"/>
        <end position="224"/>
    </location>
</feature>
<keyword evidence="11" id="KW-1185">Reference proteome</keyword>
<organism evidence="10 11">
    <name type="scientific">Sulfoacidibacillus ferrooxidans</name>
    <dbReference type="NCBI Taxonomy" id="2005001"/>
    <lineage>
        <taxon>Bacteria</taxon>
        <taxon>Bacillati</taxon>
        <taxon>Bacillota</taxon>
        <taxon>Bacilli</taxon>
        <taxon>Bacillales</taxon>
        <taxon>Alicyclobacillaceae</taxon>
        <taxon>Sulfoacidibacillus</taxon>
    </lineage>
</organism>
<evidence type="ECO:0000259" key="8">
    <source>
        <dbReference type="Pfam" id="PF12791"/>
    </source>
</evidence>
<evidence type="ECO:0000256" key="1">
    <source>
        <dbReference type="ARBA" id="ARBA00004162"/>
    </source>
</evidence>
<dbReference type="AlphaFoldDB" id="A0A9X1V665"/>
<sequence length="415" mass="44970">MTRGVVMELLDERTAVVLTSEFTFVRVVRQPYMAIGAELDEFFPLVQKAGWIERFRQALFNKRYATIGVAIASLFVAAMLVFSQSTAVQAAPYLYLSLDVNPSIELTVNQSDHVVQAVGLDADGVKVLKTLTLPGEELPVAIKDYIQYISKQGYLTKHSDVVIVGARGQMATKEVLSNMLSNVRTEISATLMPTKIPLISLVVTKNFFNQAVADHVSPGRLALYVEAKRRGQSVSWQDIVQGHLAQAVGGPVPLQQLLHVMQHDSTLNAALHAVVVQEAHRQPPLQPVQDTANGVPSVPLPPLPSHLLPLPRGITKTIQVDVPIVKQPSSTLTKQHTTKQERGVGTALPSLPALPVIQHSAVVKNIEHTLTHTIANVVPGSLDVLHSTHQGTVKDQGSVHANGNGNLLQQVPLLP</sequence>
<evidence type="ECO:0000259" key="9">
    <source>
        <dbReference type="Pfam" id="PF23750"/>
    </source>
</evidence>
<feature type="transmembrane region" description="Helical" evidence="7">
    <location>
        <begin position="64"/>
        <end position="82"/>
    </location>
</feature>
<dbReference type="RefSeq" id="WP_241711644.1">
    <property type="nucleotide sequence ID" value="NZ_JALBUF010000001.1"/>
</dbReference>
<dbReference type="InterPro" id="IPR024449">
    <property type="entry name" value="Anti-sigma_RsgI_N"/>
</dbReference>
<dbReference type="Proteomes" id="UP001139263">
    <property type="component" value="Unassembled WGS sequence"/>
</dbReference>
<evidence type="ECO:0000313" key="10">
    <source>
        <dbReference type="EMBL" id="MCI0182024.1"/>
    </source>
</evidence>
<accession>A0A9X1V665</accession>
<reference evidence="10" key="1">
    <citation type="submission" date="2022-03" db="EMBL/GenBank/DDBJ databases">
        <title>Draft Genome Sequence of Firmicute Strain S0AB, a Heterotrophic Iron/Sulfur-Oxidizing Extreme Acidophile.</title>
        <authorList>
            <person name="Vergara E."/>
            <person name="Pakostova E."/>
            <person name="Johnson D.B."/>
            <person name="Holmes D.S."/>
        </authorList>
    </citation>
    <scope>NUCLEOTIDE SEQUENCE</scope>
    <source>
        <strain evidence="10">S0AB</strain>
    </source>
</reference>
<comment type="caution">
    <text evidence="10">The sequence shown here is derived from an EMBL/GenBank/DDBJ whole genome shotgun (WGS) entry which is preliminary data.</text>
</comment>
<dbReference type="GO" id="GO:0005886">
    <property type="term" value="C:plasma membrane"/>
    <property type="evidence" value="ECO:0007669"/>
    <property type="project" value="UniProtKB-SubCell"/>
</dbReference>
<dbReference type="InterPro" id="IPR055431">
    <property type="entry name" value="RsgI_M"/>
</dbReference>
<dbReference type="EMBL" id="JALBUF010000001">
    <property type="protein sequence ID" value="MCI0182024.1"/>
    <property type="molecule type" value="Genomic_DNA"/>
</dbReference>
<evidence type="ECO:0000256" key="4">
    <source>
        <dbReference type="ARBA" id="ARBA00022989"/>
    </source>
</evidence>
<keyword evidence="3 7" id="KW-0812">Transmembrane</keyword>
<evidence type="ECO:0000256" key="2">
    <source>
        <dbReference type="ARBA" id="ARBA00022475"/>
    </source>
</evidence>
<feature type="domain" description="RsgI N-terminal anti-sigma" evidence="8">
    <location>
        <begin position="1"/>
        <end position="38"/>
    </location>
</feature>
<name>A0A9X1V665_9BACL</name>
<evidence type="ECO:0000256" key="3">
    <source>
        <dbReference type="ARBA" id="ARBA00022692"/>
    </source>
</evidence>
<dbReference type="Pfam" id="PF23750">
    <property type="entry name" value="RsgI_M"/>
    <property type="match status" value="1"/>
</dbReference>
<evidence type="ECO:0000313" key="11">
    <source>
        <dbReference type="Proteomes" id="UP001139263"/>
    </source>
</evidence>
<evidence type="ECO:0000256" key="5">
    <source>
        <dbReference type="ARBA" id="ARBA00023136"/>
    </source>
</evidence>
<keyword evidence="2" id="KW-1003">Cell membrane</keyword>
<protein>
    <recommendedName>
        <fullName evidence="12">RsgI N-terminal anti-sigma domain-containing protein</fullName>
    </recommendedName>
</protein>
<evidence type="ECO:0008006" key="12">
    <source>
        <dbReference type="Google" id="ProtNLM"/>
    </source>
</evidence>
<dbReference type="Pfam" id="PF12791">
    <property type="entry name" value="RsgI_N"/>
    <property type="match status" value="1"/>
</dbReference>
<proteinExistence type="predicted"/>
<evidence type="ECO:0000256" key="7">
    <source>
        <dbReference type="SAM" id="Phobius"/>
    </source>
</evidence>
<gene>
    <name evidence="10" type="ORF">MM817_00275</name>
</gene>
<keyword evidence="4 7" id="KW-1133">Transmembrane helix</keyword>
<feature type="region of interest" description="Disordered" evidence="6">
    <location>
        <begin position="396"/>
        <end position="415"/>
    </location>
</feature>
<evidence type="ECO:0000256" key="6">
    <source>
        <dbReference type="SAM" id="MobiDB-lite"/>
    </source>
</evidence>